<protein>
    <submittedName>
        <fullName evidence="1">Uncharacterized protein</fullName>
    </submittedName>
</protein>
<dbReference type="InterPro" id="IPR009679">
    <property type="entry name" value="Phage_186_CII-like"/>
</dbReference>
<organism evidence="1">
    <name type="scientific">Cupriavidus necator</name>
    <name type="common">Alcaligenes eutrophus</name>
    <name type="synonym">Ralstonia eutropha</name>
    <dbReference type="NCBI Taxonomy" id="106590"/>
    <lineage>
        <taxon>Bacteria</taxon>
        <taxon>Pseudomonadati</taxon>
        <taxon>Pseudomonadota</taxon>
        <taxon>Betaproteobacteria</taxon>
        <taxon>Burkholderiales</taxon>
        <taxon>Burkholderiaceae</taxon>
        <taxon>Cupriavidus</taxon>
    </lineage>
</organism>
<evidence type="ECO:0000313" key="1">
    <source>
        <dbReference type="EMBL" id="SCU73537.1"/>
    </source>
</evidence>
<proteinExistence type="predicted"/>
<gene>
    <name evidence="1" type="ORF">CNECB9_1190011</name>
</gene>
<accession>A0A1K0I8H4</accession>
<dbReference type="GO" id="GO:0003677">
    <property type="term" value="F:DNA binding"/>
    <property type="evidence" value="ECO:0007669"/>
    <property type="project" value="InterPro"/>
</dbReference>
<dbReference type="AlphaFoldDB" id="A0A1K0I8H4"/>
<reference evidence="1" key="1">
    <citation type="submission" date="2016-09" db="EMBL/GenBank/DDBJ databases">
        <authorList>
            <person name="Capua I."/>
            <person name="De Benedictis P."/>
            <person name="Joannis T."/>
            <person name="Lombin L.H."/>
            <person name="Cattoli G."/>
        </authorList>
    </citation>
    <scope>NUCLEOTIDE SEQUENCE</scope>
    <source>
        <strain evidence="1">B9</strain>
    </source>
</reference>
<dbReference type="EMBL" id="FMSH01000023">
    <property type="protein sequence ID" value="SCU73537.1"/>
    <property type="molecule type" value="Genomic_DNA"/>
</dbReference>
<dbReference type="Pfam" id="PF06892">
    <property type="entry name" value="Phage_CP76"/>
    <property type="match status" value="1"/>
</dbReference>
<sequence length="181" mass="20056">MVSVKTDNDINQHEALYSLASHYPGSIEGLAQAMGRRLGRQMYPNVLRNKLRPGIDTHHLNFEEYSLILELCEEAKLDGWQIPMRALCWRHGMVAIPLPKVEGAPASVASAMRQAGEAAREFGEMMAEFAQAASDGKITRSEAERVLPEVQHVLTMVTMLRDSIEAVTVPDDTAFGIPRLV</sequence>
<name>A0A1K0I8H4_CUPNE</name>